<proteinExistence type="predicted"/>
<evidence type="ECO:0000313" key="1">
    <source>
        <dbReference type="EMBL" id="SMO63829.1"/>
    </source>
</evidence>
<reference evidence="1 2" key="1">
    <citation type="submission" date="2017-05" db="EMBL/GenBank/DDBJ databases">
        <authorList>
            <person name="Varghese N."/>
            <person name="Submissions S."/>
        </authorList>
    </citation>
    <scope>NUCLEOTIDE SEQUENCE [LARGE SCALE GENOMIC DNA]</scope>
    <source>
        <strain evidence="1 2">DSM 45474</strain>
    </source>
</reference>
<protein>
    <submittedName>
        <fullName evidence="1">Uncharacterized protein</fullName>
    </submittedName>
</protein>
<dbReference type="Proteomes" id="UP000315636">
    <property type="component" value="Unassembled WGS sequence"/>
</dbReference>
<organism evidence="1 2">
    <name type="scientific">Melghirimyces algeriensis</name>
    <dbReference type="NCBI Taxonomy" id="910412"/>
    <lineage>
        <taxon>Bacteria</taxon>
        <taxon>Bacillati</taxon>
        <taxon>Bacillota</taxon>
        <taxon>Bacilli</taxon>
        <taxon>Bacillales</taxon>
        <taxon>Thermoactinomycetaceae</taxon>
        <taxon>Melghirimyces</taxon>
    </lineage>
</organism>
<gene>
    <name evidence="1" type="ORF">SAMN06264849_104266</name>
</gene>
<sequence length="47" mass="5328">MTRYRGLQILFSLIFMGCMLFGLSSADKERGFMVVLVSAIVLPLQQF</sequence>
<name>A0A521CWJ8_9BACL</name>
<dbReference type="RefSeq" id="WP_221930167.1">
    <property type="nucleotide sequence ID" value="NZ_FXTI01000004.1"/>
</dbReference>
<evidence type="ECO:0000313" key="2">
    <source>
        <dbReference type="Proteomes" id="UP000315636"/>
    </source>
</evidence>
<dbReference type="PROSITE" id="PS51257">
    <property type="entry name" value="PROKAR_LIPOPROTEIN"/>
    <property type="match status" value="1"/>
</dbReference>
<dbReference type="AlphaFoldDB" id="A0A521CWJ8"/>
<keyword evidence="2" id="KW-1185">Reference proteome</keyword>
<dbReference type="EMBL" id="FXTI01000004">
    <property type="protein sequence ID" value="SMO63829.1"/>
    <property type="molecule type" value="Genomic_DNA"/>
</dbReference>
<accession>A0A521CWJ8</accession>